<dbReference type="PANTHER" id="PTHR31239">
    <property type="entry name" value="NICOLIN 1"/>
    <property type="match status" value="1"/>
</dbReference>
<proteinExistence type="predicted"/>
<protein>
    <submittedName>
        <fullName evidence="1">Nicolin-1-like</fullName>
    </submittedName>
</protein>
<reference evidence="1 2" key="1">
    <citation type="submission" date="2021-05" db="EMBL/GenBank/DDBJ databases">
        <authorList>
            <person name="Zahm M."/>
            <person name="Klopp C."/>
            <person name="Cabau C."/>
            <person name="Kuhl H."/>
            <person name="Suciu R."/>
            <person name="Ciorpac M."/>
            <person name="Holostenco D."/>
            <person name="Gessner J."/>
            <person name="Wuertz S."/>
            <person name="Hohne C."/>
            <person name="Stock M."/>
            <person name="Gislard M."/>
            <person name="Lluch J."/>
            <person name="Milhes M."/>
            <person name="Lampietro C."/>
            <person name="Lopez Roques C."/>
            <person name="Donnadieu C."/>
            <person name="Du K."/>
            <person name="Schartl M."/>
            <person name="Guiguen Y."/>
        </authorList>
    </citation>
    <scope>NUCLEOTIDE SEQUENCE [LARGE SCALE GENOMIC DNA]</scope>
    <source>
        <strain evidence="1">Hh-F2</strain>
        <tissue evidence="1">Blood</tissue>
    </source>
</reference>
<sequence length="242" mass="27552">MRQLNCRLGYRPNHKPVTYSQQVIRNIRLSMCDNVLACTVKTPVALQIGDVKTDTARPGVFVIDVAFPQSVNLQEISFKNYYTAFLNVRLQKVDPESPESGAQWVTCLRNHCLMPNPHTEEGSQDYFSIYRQQMLMEPDNVTSVRLILRQPSSVWLNFTLEDIKITECGTENSEKSSSWFSNLTPVEQPMNLQAGLPDPEKVSSCIQQMWALTEVMQTNQTSARVGRFDVDGCYDINLLSYT</sequence>
<evidence type="ECO:0000313" key="2">
    <source>
        <dbReference type="Proteomes" id="UP001369086"/>
    </source>
</evidence>
<evidence type="ECO:0000313" key="1">
    <source>
        <dbReference type="EMBL" id="KAK6480619.1"/>
    </source>
</evidence>
<accession>A0ABR0Z7G8</accession>
<dbReference type="PANTHER" id="PTHR31239:SF2">
    <property type="entry name" value="NICOLIN-1"/>
    <property type="match status" value="1"/>
</dbReference>
<dbReference type="EMBL" id="JAHFZB010000016">
    <property type="protein sequence ID" value="KAK6480619.1"/>
    <property type="molecule type" value="Genomic_DNA"/>
</dbReference>
<dbReference type="InterPro" id="IPR040235">
    <property type="entry name" value="Nicolin-1"/>
</dbReference>
<dbReference type="Proteomes" id="UP001369086">
    <property type="component" value="Unassembled WGS sequence"/>
</dbReference>
<gene>
    <name evidence="1" type="ORF">HHUSO_G18387</name>
</gene>
<keyword evidence="2" id="KW-1185">Reference proteome</keyword>
<comment type="caution">
    <text evidence="1">The sequence shown here is derived from an EMBL/GenBank/DDBJ whole genome shotgun (WGS) entry which is preliminary data.</text>
</comment>
<name>A0ABR0Z7G8_HUSHU</name>
<organism evidence="1 2">
    <name type="scientific">Huso huso</name>
    <name type="common">Beluga</name>
    <name type="synonym">Acipenser huso</name>
    <dbReference type="NCBI Taxonomy" id="61971"/>
    <lineage>
        <taxon>Eukaryota</taxon>
        <taxon>Metazoa</taxon>
        <taxon>Chordata</taxon>
        <taxon>Craniata</taxon>
        <taxon>Vertebrata</taxon>
        <taxon>Euteleostomi</taxon>
        <taxon>Actinopterygii</taxon>
        <taxon>Chondrostei</taxon>
        <taxon>Acipenseriformes</taxon>
        <taxon>Acipenseridae</taxon>
        <taxon>Huso</taxon>
    </lineage>
</organism>